<dbReference type="Proteomes" id="UP001597375">
    <property type="component" value="Unassembled WGS sequence"/>
</dbReference>
<evidence type="ECO:0000259" key="3">
    <source>
        <dbReference type="Pfam" id="PF20737"/>
    </source>
</evidence>
<keyword evidence="4" id="KW-0378">Hydrolase</keyword>
<dbReference type="Pfam" id="PF07944">
    <property type="entry name" value="Beta-AFase-like_GH127_cat"/>
    <property type="match status" value="1"/>
</dbReference>
<evidence type="ECO:0000313" key="5">
    <source>
        <dbReference type="Proteomes" id="UP001597375"/>
    </source>
</evidence>
<organism evidence="4 5">
    <name type="scientific">Luteolibacter algae</name>
    <dbReference type="NCBI Taxonomy" id="454151"/>
    <lineage>
        <taxon>Bacteria</taxon>
        <taxon>Pseudomonadati</taxon>
        <taxon>Verrucomicrobiota</taxon>
        <taxon>Verrucomicrobiia</taxon>
        <taxon>Verrucomicrobiales</taxon>
        <taxon>Verrucomicrobiaceae</taxon>
        <taxon>Luteolibacter</taxon>
    </lineage>
</organism>
<dbReference type="InterPro" id="IPR049174">
    <property type="entry name" value="Beta-AFase-like"/>
</dbReference>
<accession>A0ABW5D4Z9</accession>
<evidence type="ECO:0000313" key="4">
    <source>
        <dbReference type="EMBL" id="MFD2256118.1"/>
    </source>
</evidence>
<protein>
    <submittedName>
        <fullName evidence="4">Glycoside hydrolase family 127 protein</fullName>
    </submittedName>
</protein>
<dbReference type="Gene3D" id="1.50.10.20">
    <property type="match status" value="1"/>
</dbReference>
<comment type="caution">
    <text evidence="4">The sequence shown here is derived from an EMBL/GenBank/DDBJ whole genome shotgun (WGS) entry which is preliminary data.</text>
</comment>
<feature type="domain" description="Non-reducing end beta-L-arabinofuranosidase-like GH127 C-terminal" evidence="3">
    <location>
        <begin position="555"/>
        <end position="667"/>
    </location>
</feature>
<dbReference type="RefSeq" id="WP_386819068.1">
    <property type="nucleotide sequence ID" value="NZ_JBHUIT010000003.1"/>
</dbReference>
<dbReference type="EMBL" id="JBHUIT010000003">
    <property type="protein sequence ID" value="MFD2256118.1"/>
    <property type="molecule type" value="Genomic_DNA"/>
</dbReference>
<proteinExistence type="predicted"/>
<feature type="domain" description="Non-reducing end beta-L-arabinofuranosidase-like GH127 middle" evidence="2">
    <location>
        <begin position="456"/>
        <end position="552"/>
    </location>
</feature>
<dbReference type="PANTHER" id="PTHR43465">
    <property type="entry name" value="DUF1680 DOMAIN PROTEIN (AFU_ORTHOLOGUE AFUA_1G08910)"/>
    <property type="match status" value="1"/>
</dbReference>
<keyword evidence="5" id="KW-1185">Reference proteome</keyword>
<gene>
    <name evidence="4" type="ORF">ACFSSA_05460</name>
</gene>
<dbReference type="InterPro" id="IPR049046">
    <property type="entry name" value="Beta-AFase-like_GH127_middle"/>
</dbReference>
<dbReference type="Pfam" id="PF20736">
    <property type="entry name" value="Glyco_hydro127M"/>
    <property type="match status" value="1"/>
</dbReference>
<evidence type="ECO:0000259" key="2">
    <source>
        <dbReference type="Pfam" id="PF20736"/>
    </source>
</evidence>
<evidence type="ECO:0000259" key="1">
    <source>
        <dbReference type="Pfam" id="PF07944"/>
    </source>
</evidence>
<dbReference type="InterPro" id="IPR012878">
    <property type="entry name" value="Beta-AFase-like_GH127_cat"/>
</dbReference>
<dbReference type="InterPro" id="IPR008928">
    <property type="entry name" value="6-hairpin_glycosidase_sf"/>
</dbReference>
<dbReference type="Pfam" id="PF20737">
    <property type="entry name" value="Glyco_hydro127C"/>
    <property type="match status" value="1"/>
</dbReference>
<feature type="domain" description="Non-reducing end beta-L-arabinofuranosidase-like GH127 catalytic" evidence="1">
    <location>
        <begin position="43"/>
        <end position="444"/>
    </location>
</feature>
<dbReference type="PANTHER" id="PTHR43465:SF1">
    <property type="entry name" value="NON-REDUCING END BETA-L-ARABINOFURANOSIDASE"/>
    <property type="match status" value="1"/>
</dbReference>
<sequence>MNKIKLLATSLALAGICQAQQRGIINNSESPHVAIKNINIGDCRWTEGFWADKFQLCEDVMVPHMGEILKGDIGHGFNNFKIAAGLKQGKHQGFAWHDGDFYKWMEAATYVYAMNKDEKILKELDEIIAIIAQAQEEDGYLHTEIQIEDIEHFSNRRYHEMYNCGHLYTAACIHNRVTGKTNLLDIALKNADLLYKVFSKPTKEHARFGFNQTQIMGLVELYRTTRDKRYLELAEIFINNRGKSKIEEDSSTVGYPIGDMVQERVPLRKETEAVGHAVLALYFYAGAADVYAETGEKALIDALDRLWDNVVNKKMYITGALGQTHYGASSRRDPIQEGFIDEFMMPNMTAYNETCANICNSMFSFRMLDIHGESKYADVMERVLFNSGLSGISIDGTCYYYANPLRKIHGSRDYSKMNTESADRLPYLECFCCPPNLVRTVAKSSAWAYGLAKNGVSVNLYGGNKLSTKLQDGSPIELTQVTNYPWDGKVSITLDECKAEPFDMMIRIPEWAEGSTLKVNGEDSGVEVTAGKFAVLNRGWKAGDKIELDMPMEIKLVEGHARIEEVRNQVALTRGPIVYCVESPDLPEKVSILDVYLPSDSKLEAEYQPDFLGGLTTIKANVALRQDKKEGMYRVTDKPIWKTAETQFVPFYAWSNRGDSEMTVFVPVIWK</sequence>
<name>A0ABW5D4Z9_9BACT</name>
<reference evidence="5" key="1">
    <citation type="journal article" date="2019" name="Int. J. Syst. Evol. Microbiol.">
        <title>The Global Catalogue of Microorganisms (GCM) 10K type strain sequencing project: providing services to taxonomists for standard genome sequencing and annotation.</title>
        <authorList>
            <consortium name="The Broad Institute Genomics Platform"/>
            <consortium name="The Broad Institute Genome Sequencing Center for Infectious Disease"/>
            <person name="Wu L."/>
            <person name="Ma J."/>
        </authorList>
    </citation>
    <scope>NUCLEOTIDE SEQUENCE [LARGE SCALE GENOMIC DNA]</scope>
    <source>
        <strain evidence="5">CGMCC 4.7106</strain>
    </source>
</reference>
<dbReference type="GO" id="GO:0016787">
    <property type="term" value="F:hydrolase activity"/>
    <property type="evidence" value="ECO:0007669"/>
    <property type="project" value="UniProtKB-KW"/>
</dbReference>
<dbReference type="SUPFAM" id="SSF48208">
    <property type="entry name" value="Six-hairpin glycosidases"/>
    <property type="match status" value="1"/>
</dbReference>
<dbReference type="InterPro" id="IPR049049">
    <property type="entry name" value="Beta-AFase-like_GH127_C"/>
</dbReference>